<feature type="compositionally biased region" description="Basic and acidic residues" evidence="2">
    <location>
        <begin position="565"/>
        <end position="598"/>
    </location>
</feature>
<dbReference type="SUPFAM" id="SSF63829">
    <property type="entry name" value="Calcium-dependent phosphotriesterase"/>
    <property type="match status" value="1"/>
</dbReference>
<feature type="compositionally biased region" description="Low complexity" evidence="2">
    <location>
        <begin position="461"/>
        <end position="475"/>
    </location>
</feature>
<feature type="compositionally biased region" description="Polar residues" evidence="2">
    <location>
        <begin position="1537"/>
        <end position="1547"/>
    </location>
</feature>
<dbReference type="NCBIfam" id="TIGR03696">
    <property type="entry name" value="Rhs_assc_core"/>
    <property type="match status" value="1"/>
</dbReference>
<dbReference type="PANTHER" id="PTHR32305:SF15">
    <property type="entry name" value="PROTEIN RHSA-RELATED"/>
    <property type="match status" value="1"/>
</dbReference>
<dbReference type="InterPro" id="IPR022385">
    <property type="entry name" value="Rhs_assc_core"/>
</dbReference>
<feature type="compositionally biased region" description="Polar residues" evidence="2">
    <location>
        <begin position="643"/>
        <end position="656"/>
    </location>
</feature>
<dbReference type="Pfam" id="PF05593">
    <property type="entry name" value="RHS_repeat"/>
    <property type="match status" value="2"/>
</dbReference>
<evidence type="ECO:0000313" key="6">
    <source>
        <dbReference type="EMBL" id="APA96708.1"/>
    </source>
</evidence>
<feature type="region of interest" description="Disordered" evidence="2">
    <location>
        <begin position="1523"/>
        <end position="1553"/>
    </location>
</feature>
<feature type="domain" description="Putative T7SS secretion signal" evidence="4">
    <location>
        <begin position="15"/>
        <end position="243"/>
    </location>
</feature>
<dbReference type="InterPro" id="IPR056823">
    <property type="entry name" value="TEN-like_YD-shell"/>
</dbReference>
<evidence type="ECO:0000259" key="3">
    <source>
        <dbReference type="Pfam" id="PF20148"/>
    </source>
</evidence>
<feature type="region of interest" description="Disordered" evidence="2">
    <location>
        <begin position="382"/>
        <end position="717"/>
    </location>
</feature>
<accession>A0ABC8AR49</accession>
<feature type="domain" description="Teneurin-like YD-shell" evidence="5">
    <location>
        <begin position="1186"/>
        <end position="1311"/>
    </location>
</feature>
<dbReference type="PRINTS" id="PR00394">
    <property type="entry name" value="RHSPROTEIN"/>
</dbReference>
<dbReference type="InterPro" id="IPR031325">
    <property type="entry name" value="RHS_repeat"/>
</dbReference>
<gene>
    <name evidence="6" type="ORF">NS506_02646</name>
</gene>
<evidence type="ECO:0000256" key="1">
    <source>
        <dbReference type="ARBA" id="ARBA00022737"/>
    </source>
</evidence>
<evidence type="ECO:0000259" key="4">
    <source>
        <dbReference type="Pfam" id="PF21725"/>
    </source>
</evidence>
<feature type="compositionally biased region" description="Polar residues" evidence="2">
    <location>
        <begin position="616"/>
        <end position="625"/>
    </location>
</feature>
<feature type="domain" description="Teneurin-like YD-shell" evidence="5">
    <location>
        <begin position="1485"/>
        <end position="1757"/>
    </location>
</feature>
<dbReference type="InterPro" id="IPR006530">
    <property type="entry name" value="YD"/>
</dbReference>
<dbReference type="InterPro" id="IPR032871">
    <property type="entry name" value="AHH_dom_containing"/>
</dbReference>
<protein>
    <submittedName>
        <fullName evidence="6">Deoxyribonuclease RhsC</fullName>
    </submittedName>
</protein>
<feature type="compositionally biased region" description="Low complexity" evidence="2">
    <location>
        <begin position="485"/>
        <end position="503"/>
    </location>
</feature>
<proteinExistence type="predicted"/>
<keyword evidence="1" id="KW-0677">Repeat</keyword>
<dbReference type="Pfam" id="PF21725">
    <property type="entry name" value="T7SS_signal"/>
    <property type="match status" value="1"/>
</dbReference>
<dbReference type="PANTHER" id="PTHR32305">
    <property type="match status" value="1"/>
</dbReference>
<evidence type="ECO:0000256" key="2">
    <source>
        <dbReference type="SAM" id="MobiDB-lite"/>
    </source>
</evidence>
<evidence type="ECO:0000259" key="5">
    <source>
        <dbReference type="Pfam" id="PF25023"/>
    </source>
</evidence>
<dbReference type="Proteomes" id="UP000180166">
    <property type="component" value="Chromosome"/>
</dbReference>
<dbReference type="InterPro" id="IPR049082">
    <property type="entry name" value="T7SS_signal"/>
</dbReference>
<dbReference type="InterPro" id="IPR050708">
    <property type="entry name" value="T6SS_VgrG/RHS"/>
</dbReference>
<dbReference type="Pfam" id="PF20148">
    <property type="entry name" value="DUF6531"/>
    <property type="match status" value="1"/>
</dbReference>
<organism evidence="6 7">
    <name type="scientific">Nocardia seriolae</name>
    <dbReference type="NCBI Taxonomy" id="37332"/>
    <lineage>
        <taxon>Bacteria</taxon>
        <taxon>Bacillati</taxon>
        <taxon>Actinomycetota</taxon>
        <taxon>Actinomycetes</taxon>
        <taxon>Mycobacteriales</taxon>
        <taxon>Nocardiaceae</taxon>
        <taxon>Nocardia</taxon>
    </lineage>
</organism>
<feature type="compositionally biased region" description="Low complexity" evidence="2">
    <location>
        <begin position="444"/>
        <end position="454"/>
    </location>
</feature>
<feature type="compositionally biased region" description="Basic and acidic residues" evidence="2">
    <location>
        <begin position="686"/>
        <end position="717"/>
    </location>
</feature>
<feature type="compositionally biased region" description="Polar residues" evidence="2">
    <location>
        <begin position="422"/>
        <end position="435"/>
    </location>
</feature>
<reference evidence="6 7" key="1">
    <citation type="submission" date="2016-10" db="EMBL/GenBank/DDBJ databases">
        <title>Genome sequence of Nocardia seriolae strain EM150506, isolated from Anguila japonica.</title>
        <authorList>
            <person name="Han H.-J."/>
        </authorList>
    </citation>
    <scope>NUCLEOTIDE SEQUENCE [LARGE SCALE GENOMIC DNA]</scope>
    <source>
        <strain evidence="6 7">EM150506</strain>
    </source>
</reference>
<feature type="domain" description="DUF6531" evidence="3">
    <location>
        <begin position="720"/>
        <end position="791"/>
    </location>
</feature>
<sequence length="1917" mass="206423">MGIGDWIDNVGGAIENAVDEVETKAGSVIDRGAHTVADFARDHGAGGIADAIDEIGDQISNVLGGEIVEKELGQTKDKTELIHGDPSAIHDVVGKLKSMSSSIESTGDALRKIDVADWTGGAATAFHVEFDKQPKMWWTAGDAFVKAGAHLDSWYWAVETAQAKAQSAIEKWEAADKEEKSKKSAWNGLSDKEKKATPLVDTWTSMRDEARAILKGARSQRDSIAAQVVAGLQTETQDAPTEPPLSQRLSADFDDLKGVYEYGKLSFGSGLLTSFSSIVQFARSTDPLDPYNISHPAEYASSMADLGTGIVTAAADPGAVVDAMLSDARKNPFETGGAITGNIILTLATGGGGSAKVAAETVEEATNAVRLTETAANLVKDAPGAVPKGVPHVEAPALPGRGGPAVERPVEPSPGAGKPTAAQPNAVQPEASSPKPQGAGVPKPDATAPTPTGAPEGGPAAGPHPDGAAPQQPHPADSHPGTSEPGSSPAHADAPAHPDGAAAQPNPSAEPRPVEDTHEPSPAGPHADQPGQPGLAADPTGQPGLATDRTPGDGTPGPRQQPENLRTEPDSGRAHPDSDTGGSHQDKPGDAQPERPREQVQPGPRTDPDTPASPRNEPNSATPHSETPEAPHSPAADGGQPPSEHNPSHTGDPNGTQTGGHDPQPEHATPSAERQPAPGTDAQHPTLEDHAGTDQQIPDHARSGKPEDTSDLDKKTCTEDPVDIATGAFLLPETDVDLPGVLGLVLRRTHRSSYRFGRWFGPSWSATLDMRLIVDDGGATFLGEDGVVLAFPHSEVGVAVEPVAGDRGRVLTRTEAGGYRVRDLKREFDFHFAPEPGLQGIDARLGNLAISAITDRHHNRVRFHYDSDGTPTSVTHSGGYRFDVDTYLGRVTALTLVDEHADHGETHTQIRGFGYQDGNLVAVTNAVGATTRYAYDESARMLSWTDSNGNSMVNTYDEAGRVVRQRGTDGVLNCELEYLDFPDGTGHFTKITDSVGGVTTHGFDRDLRLRDVLDPAGGHTHIDYNTDRKPLKVVAPEGETTLYRYTDEGDVTQVTRPDDATVTIEYQGRNRPTAIHEPDGTMRQQEWDAAGDLVAVIDAAGARTAYAYHPNGAVASILSPTGARTIVEVDAAGLPLVVADPHGAVTRIERDAFGRPIRVLDPLGQVLCYEWTLDGKPLHRIDPDGYAESWTWDGEGNLLTHTNRAGGVTRYTYAAFDLLESVTDPDGSTTRYSWDSERRLVAVTNPLGERWTYEYDAVGRMTAETDYTGSTSRYTHDRAGRITAIAAATGITRRQRYDVLGRLTEITADSGDWIRHTYDRVGRVLTATSGTDEDPTHTLEFTYTPTGRLASQRLDDQPEMRHEHDLNSRRLRRTAPGGSVTTWNYDFVGNVRSLNADGHDISFSYDALGRATGWRLGEIGIQQSFSALGRVTAREVTAFPSSSLNLGLHSVDRPDSWIIRRDEYRYRADGYLMSHSLDRSTTAPERLDYTLDPMGRVTSVARGGRLSEAYSYDALSNILGSSSTPAAGTEATERESTNSVVGKTDSSGGERREYRNSLLVRHGRTRYHYDAAGRLIRRTVTRLSRKPAVWHYRYNAFDQLIEVKTPDGQCWRYTYDALGRRTTKQRLADDGSTSERTDYTWDGNRLIEQAVADTVNRWQYQPNSFAPITQSTDQDRIDREFYALITDLVGAPTEIVEPATGTVAATSSTDLWGRTRWAGTVATPLRFPGQIHDPETGLHYNVNRYYDPATGRYLTPDPLGLTPAPNPNTYPHNTLTWCDPLGLVPPACEYHNGELPDSGKLRDNLIAAGDHPLSPVDQAHHIVPGAIPYGDAPQARAILKEFEIGINDPANGVWLPDHARVMSPGDLRTPHHGGGVHSAANLRELTRLLRAETTREGVISVLREVADIYLSGGNLIP</sequence>
<dbReference type="EMBL" id="CP017839">
    <property type="protein sequence ID" value="APA96708.1"/>
    <property type="molecule type" value="Genomic_DNA"/>
</dbReference>
<dbReference type="Pfam" id="PF25023">
    <property type="entry name" value="TEN_YD-shell"/>
    <property type="match status" value="2"/>
</dbReference>
<dbReference type="RefSeq" id="WP_071343774.1">
    <property type="nucleotide sequence ID" value="NZ_CP017839.1"/>
</dbReference>
<evidence type="ECO:0000313" key="7">
    <source>
        <dbReference type="Proteomes" id="UP000180166"/>
    </source>
</evidence>
<dbReference type="KEGG" id="nsr:NS506_02646"/>
<dbReference type="Gene3D" id="2.180.10.10">
    <property type="entry name" value="RHS repeat-associated core"/>
    <property type="match status" value="4"/>
</dbReference>
<name>A0ABC8AR49_9NOCA</name>
<dbReference type="NCBIfam" id="TIGR01643">
    <property type="entry name" value="YD_repeat_2x"/>
    <property type="match status" value="10"/>
</dbReference>
<dbReference type="Pfam" id="PF14412">
    <property type="entry name" value="AHH"/>
    <property type="match status" value="1"/>
</dbReference>
<dbReference type="InterPro" id="IPR045351">
    <property type="entry name" value="DUF6531"/>
</dbReference>